<evidence type="ECO:0000256" key="3">
    <source>
        <dbReference type="SAM" id="SignalP"/>
    </source>
</evidence>
<dbReference type="InterPro" id="IPR052037">
    <property type="entry name" value="LPS_export_LptA"/>
</dbReference>
<dbReference type="PANTHER" id="PTHR36504">
    <property type="entry name" value="LIPOPOLYSACCHARIDE EXPORT SYSTEM PROTEIN LPTA"/>
    <property type="match status" value="1"/>
</dbReference>
<accession>A0A327L1D8</accession>
<feature type="domain" description="Organic solvent tolerance-like N-terminal" evidence="4">
    <location>
        <begin position="49"/>
        <end position="179"/>
    </location>
</feature>
<feature type="region of interest" description="Disordered" evidence="2">
    <location>
        <begin position="24"/>
        <end position="45"/>
    </location>
</feature>
<gene>
    <name evidence="5" type="ORF">CH341_11000</name>
</gene>
<feature type="region of interest" description="Disordered" evidence="2">
    <location>
        <begin position="199"/>
        <end position="239"/>
    </location>
</feature>
<dbReference type="Gene3D" id="2.60.450.10">
    <property type="entry name" value="Lipopolysaccharide (LPS) transport protein A like domain"/>
    <property type="match status" value="1"/>
</dbReference>
<dbReference type="OrthoDB" id="9811926at2"/>
<dbReference type="Pfam" id="PF03968">
    <property type="entry name" value="LptD_N"/>
    <property type="match status" value="1"/>
</dbReference>
<evidence type="ECO:0000313" key="5">
    <source>
        <dbReference type="EMBL" id="RAI44054.1"/>
    </source>
</evidence>
<dbReference type="PANTHER" id="PTHR36504:SF1">
    <property type="entry name" value="LIPOPOLYSACCHARIDE EXPORT SYSTEM PROTEIN LPTA"/>
    <property type="match status" value="1"/>
</dbReference>
<dbReference type="AlphaFoldDB" id="A0A327L1D8"/>
<reference evidence="5 6" key="1">
    <citation type="submission" date="2017-07" db="EMBL/GenBank/DDBJ databases">
        <title>Draft Genome Sequences of Select Purple Nonsulfur Bacteria.</title>
        <authorList>
            <person name="Lasarre B."/>
            <person name="Mckinlay J.B."/>
        </authorList>
    </citation>
    <scope>NUCLEOTIDE SEQUENCE [LARGE SCALE GENOMIC DNA]</scope>
    <source>
        <strain evidence="5 6">DSM 5909</strain>
    </source>
</reference>
<evidence type="ECO:0000313" key="6">
    <source>
        <dbReference type="Proteomes" id="UP000249130"/>
    </source>
</evidence>
<keyword evidence="1 3" id="KW-0732">Signal</keyword>
<organism evidence="5 6">
    <name type="scientific">Rhodoplanes roseus</name>
    <dbReference type="NCBI Taxonomy" id="29409"/>
    <lineage>
        <taxon>Bacteria</taxon>
        <taxon>Pseudomonadati</taxon>
        <taxon>Pseudomonadota</taxon>
        <taxon>Alphaproteobacteria</taxon>
        <taxon>Hyphomicrobiales</taxon>
        <taxon>Nitrobacteraceae</taxon>
        <taxon>Rhodoplanes</taxon>
    </lineage>
</organism>
<feature type="compositionally biased region" description="Low complexity" evidence="2">
    <location>
        <begin position="229"/>
        <end position="239"/>
    </location>
</feature>
<proteinExistence type="predicted"/>
<dbReference type="RefSeq" id="WP_111419085.1">
    <property type="nucleotide sequence ID" value="NZ_NPEX01000059.1"/>
</dbReference>
<protein>
    <recommendedName>
        <fullName evidence="4">Organic solvent tolerance-like N-terminal domain-containing protein</fullName>
    </recommendedName>
</protein>
<dbReference type="InterPro" id="IPR005653">
    <property type="entry name" value="OstA-like_N"/>
</dbReference>
<name>A0A327L1D8_9BRAD</name>
<dbReference type="GO" id="GO:0009279">
    <property type="term" value="C:cell outer membrane"/>
    <property type="evidence" value="ECO:0007669"/>
    <property type="project" value="TreeGrafter"/>
</dbReference>
<feature type="region of interest" description="Disordered" evidence="2">
    <location>
        <begin position="96"/>
        <end position="118"/>
    </location>
</feature>
<keyword evidence="6" id="KW-1185">Reference proteome</keyword>
<comment type="caution">
    <text evidence="5">The sequence shown here is derived from an EMBL/GenBank/DDBJ whole genome shotgun (WGS) entry which is preliminary data.</text>
</comment>
<sequence length="239" mass="24424">VAALTAGVLAAAPLAVDATLGTAAAQPAGGSNPPNALQGFAQNRDKPVKIESASLEVRDKEKMATFAGDVHLVQGDVTLKCRSLVVFYEPDAKQDAKDTKPAAKPANTNAMAGGSGSQQIKRIEARGDVMVSQKDQVAVGDNGIFDMKANTVTLVGNVVISQGPNAVRGDRLVVDMTTGRSQVLCDKGTQCRVQAVLMPGSQKAPEGGGPAAGAPSGNRDAAREPPRPRSGGPSPTGLY</sequence>
<dbReference type="GO" id="GO:0017089">
    <property type="term" value="F:glycolipid transfer activity"/>
    <property type="evidence" value="ECO:0007669"/>
    <property type="project" value="TreeGrafter"/>
</dbReference>
<dbReference type="EMBL" id="NPEX01000059">
    <property type="protein sequence ID" value="RAI44054.1"/>
    <property type="molecule type" value="Genomic_DNA"/>
</dbReference>
<dbReference type="GO" id="GO:0015920">
    <property type="term" value="P:lipopolysaccharide transport"/>
    <property type="evidence" value="ECO:0007669"/>
    <property type="project" value="TreeGrafter"/>
</dbReference>
<evidence type="ECO:0000256" key="2">
    <source>
        <dbReference type="SAM" id="MobiDB-lite"/>
    </source>
</evidence>
<evidence type="ECO:0000259" key="4">
    <source>
        <dbReference type="Pfam" id="PF03968"/>
    </source>
</evidence>
<feature type="chain" id="PRO_5016309343" description="Organic solvent tolerance-like N-terminal domain-containing protein" evidence="3">
    <location>
        <begin position="19"/>
        <end position="239"/>
    </location>
</feature>
<dbReference type="Proteomes" id="UP000249130">
    <property type="component" value="Unassembled WGS sequence"/>
</dbReference>
<evidence type="ECO:0000256" key="1">
    <source>
        <dbReference type="ARBA" id="ARBA00022729"/>
    </source>
</evidence>
<feature type="non-terminal residue" evidence="5">
    <location>
        <position position="1"/>
    </location>
</feature>
<dbReference type="GO" id="GO:0030288">
    <property type="term" value="C:outer membrane-bounded periplasmic space"/>
    <property type="evidence" value="ECO:0007669"/>
    <property type="project" value="TreeGrafter"/>
</dbReference>
<feature type="signal peptide" evidence="3">
    <location>
        <begin position="1"/>
        <end position="18"/>
    </location>
</feature>